<dbReference type="Proteomes" id="UP000464507">
    <property type="component" value="Chromosome"/>
</dbReference>
<dbReference type="AlphaFoldDB" id="A0A7L5AIP4"/>
<keyword evidence="1" id="KW-0597">Phosphoprotein</keyword>
<evidence type="ECO:0000259" key="3">
    <source>
        <dbReference type="PROSITE" id="PS50006"/>
    </source>
</evidence>
<evidence type="ECO:0000313" key="5">
    <source>
        <dbReference type="Proteomes" id="UP000464507"/>
    </source>
</evidence>
<dbReference type="InterPro" id="IPR000253">
    <property type="entry name" value="FHA_dom"/>
</dbReference>
<reference evidence="4 5" key="1">
    <citation type="submission" date="2016-09" db="EMBL/GenBank/DDBJ databases">
        <title>Complete genome sequence of microbes from the polar regions.</title>
        <authorList>
            <person name="Liao L."/>
            <person name="Chen B."/>
        </authorList>
    </citation>
    <scope>NUCLEOTIDE SEQUENCE [LARGE SCALE GENOMIC DNA]</scope>
    <source>
        <strain evidence="4 5">ZS314</strain>
    </source>
</reference>
<evidence type="ECO:0000256" key="1">
    <source>
        <dbReference type="ARBA" id="ARBA00022553"/>
    </source>
</evidence>
<dbReference type="OrthoDB" id="5485098at2"/>
<sequence length="193" mass="21080">MDNDDLADTVIRPSRPPVEPSARPHEDTIVKAPPPLVLPSDRRASKRSRERAVEDITAQPELSAPARYRFSLNSAEPIPLDVPVLIGRDPRPPRVATAVTPRFVRVNSPRREVSATHVELRQDGASVIVTDMRSTNGTVITVPGMPEFTLHAGGSMVLAPGTTIDVGDDNIVEIMPIGRLLARDHEPFERLSP</sequence>
<accession>A0A7L5AIP4</accession>
<protein>
    <recommendedName>
        <fullName evidence="3">FHA domain-containing protein</fullName>
    </recommendedName>
</protein>
<evidence type="ECO:0000256" key="2">
    <source>
        <dbReference type="SAM" id="MobiDB-lite"/>
    </source>
</evidence>
<feature type="region of interest" description="Disordered" evidence="2">
    <location>
        <begin position="1"/>
        <end position="55"/>
    </location>
</feature>
<dbReference type="CDD" id="cd00060">
    <property type="entry name" value="FHA"/>
    <property type="match status" value="1"/>
</dbReference>
<evidence type="ECO:0000313" key="4">
    <source>
        <dbReference type="EMBL" id="QHO69665.1"/>
    </source>
</evidence>
<feature type="domain" description="FHA" evidence="3">
    <location>
        <begin position="84"/>
        <end position="145"/>
    </location>
</feature>
<dbReference type="KEGG" id="mant:BHD05_08440"/>
<proteinExistence type="predicted"/>
<dbReference type="PROSITE" id="PS50006">
    <property type="entry name" value="FHA_DOMAIN"/>
    <property type="match status" value="1"/>
</dbReference>
<dbReference type="InterPro" id="IPR008984">
    <property type="entry name" value="SMAD_FHA_dom_sf"/>
</dbReference>
<organism evidence="4 5">
    <name type="scientific">Marisediminicola antarctica</name>
    <dbReference type="NCBI Taxonomy" id="674079"/>
    <lineage>
        <taxon>Bacteria</taxon>
        <taxon>Bacillati</taxon>
        <taxon>Actinomycetota</taxon>
        <taxon>Actinomycetes</taxon>
        <taxon>Micrococcales</taxon>
        <taxon>Microbacteriaceae</taxon>
        <taxon>Marisediminicola</taxon>
    </lineage>
</organism>
<dbReference type="SUPFAM" id="SSF49879">
    <property type="entry name" value="SMAD/FHA domain"/>
    <property type="match status" value="1"/>
</dbReference>
<name>A0A7L5AIP4_9MICO</name>
<keyword evidence="5" id="KW-1185">Reference proteome</keyword>
<dbReference type="Pfam" id="PF00498">
    <property type="entry name" value="FHA"/>
    <property type="match status" value="1"/>
</dbReference>
<dbReference type="EMBL" id="CP017146">
    <property type="protein sequence ID" value="QHO69665.1"/>
    <property type="molecule type" value="Genomic_DNA"/>
</dbReference>
<dbReference type="RefSeq" id="WP_161886044.1">
    <property type="nucleotide sequence ID" value="NZ_CP017146.1"/>
</dbReference>
<dbReference type="Gene3D" id="2.60.200.20">
    <property type="match status" value="1"/>
</dbReference>
<gene>
    <name evidence="4" type="ORF">BHD05_08440</name>
</gene>